<sequence length="102" mass="10280">MPVAAAQQADNGAVPDGFHGLLFEEEAVPDAVHNVQITAGDGDVDVQVLIELASIGVQGAEDADLNALLTGSPQHGPGGAAEQVVAPFPVETQQNGGGLCRQ</sequence>
<name>A0A328TSI0_9GAMM</name>
<comment type="caution">
    <text evidence="1">The sequence shown here is derived from an EMBL/GenBank/DDBJ whole genome shotgun (WGS) entry which is preliminary data.</text>
</comment>
<accession>A0A328TSI0</accession>
<proteinExistence type="predicted"/>
<reference evidence="1" key="1">
    <citation type="submission" date="2018-04" db="EMBL/GenBank/DDBJ databases">
        <title>Genomes of the Obligate Erwinia dacicola and Facultative Enterobacter sp. OLF Endosymbionts of the Olive Fruit fly, Bactrocera oleae.</title>
        <authorList>
            <person name="Estes A.M."/>
            <person name="Hearn D.J."/>
            <person name="Agarwal S."/>
            <person name="Pierson E.A."/>
            <person name="Dunning-Hotopp J.C."/>
        </authorList>
    </citation>
    <scope>NUCLEOTIDE SEQUENCE [LARGE SCALE GENOMIC DNA]</scope>
    <source>
        <strain evidence="1">Oroville</strain>
    </source>
</reference>
<evidence type="ECO:0000313" key="1">
    <source>
        <dbReference type="EMBL" id="RAP72532.1"/>
    </source>
</evidence>
<keyword evidence="2" id="KW-1185">Reference proteome</keyword>
<dbReference type="EMBL" id="LJAM02000028">
    <property type="protein sequence ID" value="RAP72532.1"/>
    <property type="molecule type" value="Genomic_DNA"/>
</dbReference>
<protein>
    <submittedName>
        <fullName evidence="1">Uncharacterized protein</fullName>
    </submittedName>
</protein>
<gene>
    <name evidence="1" type="ORF">ACZ87_00637</name>
</gene>
<evidence type="ECO:0000313" key="2">
    <source>
        <dbReference type="Proteomes" id="UP000244334"/>
    </source>
</evidence>
<dbReference type="AlphaFoldDB" id="A0A328TSI0"/>
<dbReference type="Proteomes" id="UP000244334">
    <property type="component" value="Unassembled WGS sequence"/>
</dbReference>
<organism evidence="1 2">
    <name type="scientific">Candidatus Erwinia dacicola</name>
    <dbReference type="NCBI Taxonomy" id="252393"/>
    <lineage>
        <taxon>Bacteria</taxon>
        <taxon>Pseudomonadati</taxon>
        <taxon>Pseudomonadota</taxon>
        <taxon>Gammaproteobacteria</taxon>
        <taxon>Enterobacterales</taxon>
        <taxon>Erwiniaceae</taxon>
        <taxon>Erwinia</taxon>
    </lineage>
</organism>